<dbReference type="Gene3D" id="1.10.10.10">
    <property type="entry name" value="Winged helix-like DNA-binding domain superfamily/Winged helix DNA-binding domain"/>
    <property type="match status" value="1"/>
</dbReference>
<protein>
    <submittedName>
        <fullName evidence="5">LuxR family transcriptional regulator</fullName>
    </submittedName>
</protein>
<dbReference type="InterPro" id="IPR036388">
    <property type="entry name" value="WH-like_DNA-bd_sf"/>
</dbReference>
<dbReference type="SUPFAM" id="SSF75516">
    <property type="entry name" value="Pheromone-binding domain of LuxR-like quorum-sensing transcription factors"/>
    <property type="match status" value="1"/>
</dbReference>
<sequence>MRKLPLSVATLNGAESKRDLDHAIGVIRDLYGFAHMAFLSAGISAGERGQRTYCTTYPVEWIARYIDRDYFRTDPVVATCRTGFLPVDWSSFDKSSKGVREMFLEATALGIGPNGITVPVRGPFGERSVFSAASNASRQDWRALRRSAEHDLMLLSHYMHEKFLIITGVRSNHYRSLSRRERECLQLVARGSVPKRIARQLHLSESAVRLYLANARRKLEARTVYQAIARASFLEFIEV</sequence>
<evidence type="ECO:0000256" key="2">
    <source>
        <dbReference type="ARBA" id="ARBA00023125"/>
    </source>
</evidence>
<keyword evidence="1" id="KW-0805">Transcription regulation</keyword>
<accession>A0A4D7YKX5</accession>
<dbReference type="CDD" id="cd06170">
    <property type="entry name" value="LuxR_C_like"/>
    <property type="match status" value="1"/>
</dbReference>
<proteinExistence type="predicted"/>
<dbReference type="InterPro" id="IPR016032">
    <property type="entry name" value="Sig_transdc_resp-reg_C-effctor"/>
</dbReference>
<dbReference type="RefSeq" id="WP_137006317.1">
    <property type="nucleotide sequence ID" value="NZ_CP039924.1"/>
</dbReference>
<dbReference type="InterPro" id="IPR036693">
    <property type="entry name" value="TF_LuxR_autoind-bd_dom_sf"/>
</dbReference>
<keyword evidence="5" id="KW-0614">Plasmid</keyword>
<dbReference type="PRINTS" id="PR00038">
    <property type="entry name" value="HTHLUXR"/>
</dbReference>
<feature type="domain" description="HTH luxR-type" evidence="4">
    <location>
        <begin position="170"/>
        <end position="235"/>
    </location>
</feature>
<organism evidence="5 6">
    <name type="scientific">Agrobacterium tumefaciens</name>
    <dbReference type="NCBI Taxonomy" id="358"/>
    <lineage>
        <taxon>Bacteria</taxon>
        <taxon>Pseudomonadati</taxon>
        <taxon>Pseudomonadota</taxon>
        <taxon>Alphaproteobacteria</taxon>
        <taxon>Hyphomicrobiales</taxon>
        <taxon>Rhizobiaceae</taxon>
        <taxon>Rhizobium/Agrobacterium group</taxon>
        <taxon>Agrobacterium</taxon>
        <taxon>Agrobacterium tumefaciens complex</taxon>
    </lineage>
</organism>
<dbReference type="GO" id="GO:0003677">
    <property type="term" value="F:DNA binding"/>
    <property type="evidence" value="ECO:0007669"/>
    <property type="project" value="UniProtKB-KW"/>
</dbReference>
<dbReference type="GO" id="GO:0006355">
    <property type="term" value="P:regulation of DNA-templated transcription"/>
    <property type="evidence" value="ECO:0007669"/>
    <property type="project" value="InterPro"/>
</dbReference>
<reference evidence="5 6" key="1">
    <citation type="submission" date="2019-04" db="EMBL/GenBank/DDBJ databases">
        <title>Complete genome sequence of Agrobacterium tumefaciens CFBP7129.</title>
        <authorList>
            <person name="Haryono M."/>
            <person name="Lin Y.-C."/>
            <person name="Lai E.-M."/>
            <person name="Kuo C.-H."/>
        </authorList>
    </citation>
    <scope>NUCLEOTIDE SEQUENCE [LARGE SCALE GENOMIC DNA]</scope>
    <source>
        <strain evidence="5 6">CFBP7129</strain>
        <plasmid evidence="6">patcfbp7129a</plasmid>
    </source>
</reference>
<keyword evidence="2" id="KW-0238">DNA-binding</keyword>
<dbReference type="EMBL" id="CP039924">
    <property type="protein sequence ID" value="QCL97981.1"/>
    <property type="molecule type" value="Genomic_DNA"/>
</dbReference>
<evidence type="ECO:0000313" key="5">
    <source>
        <dbReference type="EMBL" id="QCL97981.1"/>
    </source>
</evidence>
<dbReference type="PROSITE" id="PS50043">
    <property type="entry name" value="HTH_LUXR_2"/>
    <property type="match status" value="1"/>
</dbReference>
<name>A0A4D7YKX5_AGRTU</name>
<dbReference type="SMART" id="SM00421">
    <property type="entry name" value="HTH_LUXR"/>
    <property type="match status" value="1"/>
</dbReference>
<evidence type="ECO:0000256" key="1">
    <source>
        <dbReference type="ARBA" id="ARBA00023015"/>
    </source>
</evidence>
<gene>
    <name evidence="5" type="ORF">CFBP7129_27915</name>
</gene>
<dbReference type="Pfam" id="PF03472">
    <property type="entry name" value="Autoind_bind"/>
    <property type="match status" value="1"/>
</dbReference>
<dbReference type="Gene3D" id="3.30.450.80">
    <property type="entry name" value="Transcription factor LuxR-like, autoinducer-binding domain"/>
    <property type="match status" value="1"/>
</dbReference>
<geneLocation type="plasmid" evidence="6">
    <name>patcfbp7129a</name>
</geneLocation>
<dbReference type="Pfam" id="PF00196">
    <property type="entry name" value="GerE"/>
    <property type="match status" value="1"/>
</dbReference>
<dbReference type="SUPFAM" id="SSF46894">
    <property type="entry name" value="C-terminal effector domain of the bipartite response regulators"/>
    <property type="match status" value="1"/>
</dbReference>
<dbReference type="InterPro" id="IPR000792">
    <property type="entry name" value="Tscrpt_reg_LuxR_C"/>
</dbReference>
<keyword evidence="3" id="KW-0804">Transcription</keyword>
<evidence type="ECO:0000259" key="4">
    <source>
        <dbReference type="PROSITE" id="PS50043"/>
    </source>
</evidence>
<dbReference type="Proteomes" id="UP000298649">
    <property type="component" value="Plasmid pAtCFBP7129a"/>
</dbReference>
<dbReference type="AlphaFoldDB" id="A0A4D7YKX5"/>
<evidence type="ECO:0000256" key="3">
    <source>
        <dbReference type="ARBA" id="ARBA00023163"/>
    </source>
</evidence>
<dbReference type="PANTHER" id="PTHR44688:SF16">
    <property type="entry name" value="DNA-BINDING TRANSCRIPTIONAL ACTIVATOR DEVR_DOSR"/>
    <property type="match status" value="1"/>
</dbReference>
<dbReference type="PANTHER" id="PTHR44688">
    <property type="entry name" value="DNA-BINDING TRANSCRIPTIONAL ACTIVATOR DEVR_DOSR"/>
    <property type="match status" value="1"/>
</dbReference>
<evidence type="ECO:0000313" key="6">
    <source>
        <dbReference type="Proteomes" id="UP000298649"/>
    </source>
</evidence>
<dbReference type="InterPro" id="IPR005143">
    <property type="entry name" value="TF_LuxR_autoind-bd_dom"/>
</dbReference>